<dbReference type="Pfam" id="PF01965">
    <property type="entry name" value="DJ-1_PfpI"/>
    <property type="match status" value="1"/>
</dbReference>
<reference evidence="2" key="1">
    <citation type="submission" date="2023-06" db="EMBL/GenBank/DDBJ databases">
        <title>Genome-scale phylogeny and comparative genomics of the fungal order Sordariales.</title>
        <authorList>
            <consortium name="Lawrence Berkeley National Laboratory"/>
            <person name="Hensen N."/>
            <person name="Bonometti L."/>
            <person name="Westerberg I."/>
            <person name="Brannstrom I.O."/>
            <person name="Guillou S."/>
            <person name="Cros-Aarteil S."/>
            <person name="Calhoun S."/>
            <person name="Haridas S."/>
            <person name="Kuo A."/>
            <person name="Mondo S."/>
            <person name="Pangilinan J."/>
            <person name="Riley R."/>
            <person name="Labutti K."/>
            <person name="Andreopoulos B."/>
            <person name="Lipzen A."/>
            <person name="Chen C."/>
            <person name="Yanf M."/>
            <person name="Daum C."/>
            <person name="Ng V."/>
            <person name="Clum A."/>
            <person name="Steindorff A."/>
            <person name="Ohm R."/>
            <person name="Martin F."/>
            <person name="Silar P."/>
            <person name="Natvig D."/>
            <person name="Lalanne C."/>
            <person name="Gautier V."/>
            <person name="Ament-Velasquez S.L."/>
            <person name="Kruys A."/>
            <person name="Hutchinson M.I."/>
            <person name="Powell A.J."/>
            <person name="Barry K."/>
            <person name="Miller A.N."/>
            <person name="Grigoriev I.V."/>
            <person name="Debuchy R."/>
            <person name="Gladieux P."/>
            <person name="Thoren M.H."/>
            <person name="Johannesson H."/>
        </authorList>
    </citation>
    <scope>NUCLEOTIDE SEQUENCE</scope>
    <source>
        <strain evidence="2">CBS 606.72</strain>
    </source>
</reference>
<dbReference type="PANTHER" id="PTHR43130">
    <property type="entry name" value="ARAC-FAMILY TRANSCRIPTIONAL REGULATOR"/>
    <property type="match status" value="1"/>
</dbReference>
<dbReference type="Gene3D" id="3.40.50.880">
    <property type="match status" value="1"/>
</dbReference>
<feature type="domain" description="DJ-1/PfpI" evidence="1">
    <location>
        <begin position="59"/>
        <end position="177"/>
    </location>
</feature>
<proteinExistence type="predicted"/>
<dbReference type="AlphaFoldDB" id="A0AA39XCI9"/>
<evidence type="ECO:0000259" key="1">
    <source>
        <dbReference type="Pfam" id="PF01965"/>
    </source>
</evidence>
<comment type="caution">
    <text evidence="2">The sequence shown here is derived from an EMBL/GenBank/DDBJ whole genome shotgun (WGS) entry which is preliminary data.</text>
</comment>
<dbReference type="InterPro" id="IPR002818">
    <property type="entry name" value="DJ-1/PfpI"/>
</dbReference>
<accession>A0AA39XCI9</accession>
<dbReference type="EMBL" id="JAULSU010000001">
    <property type="protein sequence ID" value="KAK0631404.1"/>
    <property type="molecule type" value="Genomic_DNA"/>
</dbReference>
<protein>
    <submittedName>
        <fullName evidence="2">DJ-1/PfpI family protein</fullName>
    </submittedName>
</protein>
<sequence length="237" mass="26078">MATSPTNQGVRIGVMMDNVQLVDIMGIDIIGNLSKKYLEYVLSDAPPEMAPMIPLFEGKGIDIEFFFLAPTLEPTVLTPGLTYVPNMTFDDCPRDLDIVLIGGPVLSHRPPQADKFMKEAWAKTRVWMTTCTGALWLASAGVLDGKKCTTNRGFLPTAKRIQPETEWVDQRWVVDEKPYEGTDGKGELWTAGGAGAGLDMIAQYCLQNFDAPLVSMTLQGVDMHPEGSRTQFYSPQA</sequence>
<name>A0AA39XCI9_9PEZI</name>
<gene>
    <name evidence="2" type="ORF">B0T14DRAFT_442270</name>
</gene>
<dbReference type="InterPro" id="IPR052158">
    <property type="entry name" value="INH-QAR"/>
</dbReference>
<dbReference type="Proteomes" id="UP001175000">
    <property type="component" value="Unassembled WGS sequence"/>
</dbReference>
<keyword evidence="3" id="KW-1185">Reference proteome</keyword>
<organism evidence="2 3">
    <name type="scientific">Immersiella caudata</name>
    <dbReference type="NCBI Taxonomy" id="314043"/>
    <lineage>
        <taxon>Eukaryota</taxon>
        <taxon>Fungi</taxon>
        <taxon>Dikarya</taxon>
        <taxon>Ascomycota</taxon>
        <taxon>Pezizomycotina</taxon>
        <taxon>Sordariomycetes</taxon>
        <taxon>Sordariomycetidae</taxon>
        <taxon>Sordariales</taxon>
        <taxon>Lasiosphaeriaceae</taxon>
        <taxon>Immersiella</taxon>
    </lineage>
</organism>
<evidence type="ECO:0000313" key="3">
    <source>
        <dbReference type="Proteomes" id="UP001175000"/>
    </source>
</evidence>
<dbReference type="SUPFAM" id="SSF52317">
    <property type="entry name" value="Class I glutamine amidotransferase-like"/>
    <property type="match status" value="1"/>
</dbReference>
<dbReference type="PANTHER" id="PTHR43130:SF7">
    <property type="entry name" value="DJ-1_PFPI DOMAIN-CONTAINING PROTEIN"/>
    <property type="match status" value="1"/>
</dbReference>
<dbReference type="InterPro" id="IPR029062">
    <property type="entry name" value="Class_I_gatase-like"/>
</dbReference>
<evidence type="ECO:0000313" key="2">
    <source>
        <dbReference type="EMBL" id="KAK0631404.1"/>
    </source>
</evidence>